<dbReference type="OrthoDB" id="408631at2759"/>
<dbReference type="InterPro" id="IPR019826">
    <property type="entry name" value="Carboxylesterase_B_AS"/>
</dbReference>
<evidence type="ECO:0000313" key="6">
    <source>
        <dbReference type="Proteomes" id="UP001140453"/>
    </source>
</evidence>
<dbReference type="Gene3D" id="3.40.50.1820">
    <property type="entry name" value="alpha/beta hydrolase"/>
    <property type="match status" value="1"/>
</dbReference>
<keyword evidence="2 3" id="KW-0378">Hydrolase</keyword>
<dbReference type="PANTHER" id="PTHR11559">
    <property type="entry name" value="CARBOXYLESTERASE"/>
    <property type="match status" value="1"/>
</dbReference>
<proteinExistence type="inferred from homology"/>
<dbReference type="Proteomes" id="UP001140453">
    <property type="component" value="Unassembled WGS sequence"/>
</dbReference>
<dbReference type="GO" id="GO:0016787">
    <property type="term" value="F:hydrolase activity"/>
    <property type="evidence" value="ECO:0007669"/>
    <property type="project" value="UniProtKB-KW"/>
</dbReference>
<dbReference type="Pfam" id="PF00135">
    <property type="entry name" value="COesterase"/>
    <property type="match status" value="1"/>
</dbReference>
<comment type="caution">
    <text evidence="5">The sequence shown here is derived from an EMBL/GenBank/DDBJ whole genome shotgun (WGS) entry which is preliminary data.</text>
</comment>
<dbReference type="AlphaFoldDB" id="A0A9W8YW64"/>
<evidence type="ECO:0000256" key="2">
    <source>
        <dbReference type="ARBA" id="ARBA00022801"/>
    </source>
</evidence>
<dbReference type="EMBL" id="JAPEVB010000002">
    <property type="protein sequence ID" value="KAJ4393069.1"/>
    <property type="molecule type" value="Genomic_DNA"/>
</dbReference>
<dbReference type="PROSITE" id="PS00122">
    <property type="entry name" value="CARBOXYLESTERASE_B_1"/>
    <property type="match status" value="1"/>
</dbReference>
<gene>
    <name evidence="5" type="ORF">N0V93_002276</name>
</gene>
<name>A0A9W8YW64_9PEZI</name>
<dbReference type="SUPFAM" id="SSF53474">
    <property type="entry name" value="alpha/beta-Hydrolases"/>
    <property type="match status" value="1"/>
</dbReference>
<dbReference type="EC" id="3.1.1.-" evidence="3"/>
<evidence type="ECO:0000313" key="5">
    <source>
        <dbReference type="EMBL" id="KAJ4393069.1"/>
    </source>
</evidence>
<comment type="similarity">
    <text evidence="1 3">Belongs to the type-B carboxylesterase/lipase family.</text>
</comment>
<sequence length="385" mass="42426">MTNPLGLLDRSFDNDAEGAVWIGLQYRLGAFGFLQGDSFESAGGVSNVGFYDQRKALEWVQQYASLFGGDPSRVTVMGESAGGGSILHHLTAYGGEQDAPLFQQAILQSPAYVPRPYKSQAEDSFSVLLEAANISTLADLVELDTYDLQVANKLSQNSDFYGTFQFGPAPDGSFVPELPEKLLTSGQYHKGVKVMVAHNTFEAQKYTDPAANNSSAFDTYMKLYFPEANVSTMVDLSTNIYPAVYNDTSLPWSTPFERLMTAVGEFTFVCHAYFIGEALGAQNDNDAYSYLFSVPPGTHTLDVNYSYYLNSTWSTLVVNVTTAQYMQGYLINFAEAGQPNRPGQPEFPVYGDSHLDLNLNQTFIDVLTDPAASSRCDWWRQAPYA</sequence>
<protein>
    <recommendedName>
        <fullName evidence="3">Carboxylic ester hydrolase</fullName>
        <ecNumber evidence="3">3.1.1.-</ecNumber>
    </recommendedName>
</protein>
<dbReference type="InterPro" id="IPR029058">
    <property type="entry name" value="AB_hydrolase_fold"/>
</dbReference>
<dbReference type="InterPro" id="IPR002018">
    <property type="entry name" value="CarbesteraseB"/>
</dbReference>
<feature type="domain" description="Carboxylesterase type B" evidence="4">
    <location>
        <begin position="18"/>
        <end position="359"/>
    </location>
</feature>
<keyword evidence="6" id="KW-1185">Reference proteome</keyword>
<dbReference type="InterPro" id="IPR050309">
    <property type="entry name" value="Type-B_Carboxylest/Lipase"/>
</dbReference>
<organism evidence="5 6">
    <name type="scientific">Gnomoniopsis smithogilvyi</name>
    <dbReference type="NCBI Taxonomy" id="1191159"/>
    <lineage>
        <taxon>Eukaryota</taxon>
        <taxon>Fungi</taxon>
        <taxon>Dikarya</taxon>
        <taxon>Ascomycota</taxon>
        <taxon>Pezizomycotina</taxon>
        <taxon>Sordariomycetes</taxon>
        <taxon>Sordariomycetidae</taxon>
        <taxon>Diaporthales</taxon>
        <taxon>Gnomoniaceae</taxon>
        <taxon>Gnomoniopsis</taxon>
    </lineage>
</organism>
<evidence type="ECO:0000256" key="1">
    <source>
        <dbReference type="ARBA" id="ARBA00005964"/>
    </source>
</evidence>
<evidence type="ECO:0000259" key="4">
    <source>
        <dbReference type="Pfam" id="PF00135"/>
    </source>
</evidence>
<reference evidence="5" key="1">
    <citation type="submission" date="2022-10" db="EMBL/GenBank/DDBJ databases">
        <title>Tapping the CABI collections for fungal endophytes: first genome assemblies for Collariella, Neodidymelliopsis, Ascochyta clinopodiicola, Didymella pomorum, Didymosphaeria variabile, Neocosmospora piperis and Neocucurbitaria cava.</title>
        <authorList>
            <person name="Hill R."/>
        </authorList>
    </citation>
    <scope>NUCLEOTIDE SEQUENCE</scope>
    <source>
        <strain evidence="5">IMI 355082</strain>
    </source>
</reference>
<evidence type="ECO:0000256" key="3">
    <source>
        <dbReference type="RuleBase" id="RU361235"/>
    </source>
</evidence>
<accession>A0A9W8YW64</accession>